<reference evidence="2" key="1">
    <citation type="journal article" date="2013" name="Genome Biol. Evol.">
        <title>Tracing the evolution of streptophyte algae and their mitochondrial genome.</title>
        <authorList>
            <person name="Turmel M."/>
            <person name="Otis C."/>
            <person name="Lemieux C."/>
        </authorList>
    </citation>
    <scope>NUCLEOTIDE SEQUENCE</scope>
</reference>
<dbReference type="RefSeq" id="YP_008802556.1">
    <property type="nucleotide sequence ID" value="NC_022797.1"/>
</dbReference>
<protein>
    <submittedName>
        <fullName evidence="2">Uncharacterized protein</fullName>
    </submittedName>
</protein>
<dbReference type="GeneID" id="17622546"/>
<proteinExistence type="predicted"/>
<feature type="compositionally biased region" description="Polar residues" evidence="1">
    <location>
        <begin position="1"/>
        <end position="17"/>
    </location>
</feature>
<evidence type="ECO:0000256" key="1">
    <source>
        <dbReference type="SAM" id="MobiDB-lite"/>
    </source>
</evidence>
<accession>U5YDQ1</accession>
<feature type="region of interest" description="Disordered" evidence="1">
    <location>
        <begin position="1"/>
        <end position="67"/>
    </location>
</feature>
<feature type="compositionally biased region" description="Basic residues" evidence="1">
    <location>
        <begin position="58"/>
        <end position="67"/>
    </location>
</feature>
<dbReference type="AlphaFoldDB" id="U5YDQ1"/>
<keyword evidence="2" id="KW-0496">Mitochondrion</keyword>
<geneLocation type="mitochondrion" evidence="2"/>
<organism evidence="2">
    <name type="scientific">Monomastix sp. (strain OKE-1)</name>
    <dbReference type="NCBI Taxonomy" id="141716"/>
    <lineage>
        <taxon>Eukaryota</taxon>
        <taxon>Viridiplantae</taxon>
        <taxon>Chlorophyta</taxon>
        <taxon>Mamiellophyceae</taxon>
        <taxon>Monomastigales</taxon>
        <taxon>Monomastigaceae</taxon>
        <taxon>Monomastix</taxon>
    </lineage>
</organism>
<dbReference type="EMBL" id="KF060939">
    <property type="protein sequence ID" value="AGZ90209.1"/>
    <property type="molecule type" value="Genomic_DNA"/>
</dbReference>
<gene>
    <name evidence="2" type="primary">orf67</name>
</gene>
<name>U5YDQ1_MONSK</name>
<evidence type="ECO:0000313" key="2">
    <source>
        <dbReference type="EMBL" id="AGZ90209.1"/>
    </source>
</evidence>
<sequence>MANQKAGLSTGGRSTWETRAAFPIGRKKRNARVSESLKTQKERTASPSSRGVLGRPSRMMRKYHVRF</sequence>